<feature type="compositionally biased region" description="Basic and acidic residues" evidence="1">
    <location>
        <begin position="117"/>
        <end position="129"/>
    </location>
</feature>
<evidence type="ECO:0000256" key="1">
    <source>
        <dbReference type="SAM" id="MobiDB-lite"/>
    </source>
</evidence>
<keyword evidence="2" id="KW-1133">Transmembrane helix</keyword>
<protein>
    <submittedName>
        <fullName evidence="3">Uncharacterized protein</fullName>
    </submittedName>
</protein>
<proteinExistence type="predicted"/>
<keyword evidence="2" id="KW-0472">Membrane</keyword>
<feature type="region of interest" description="Disordered" evidence="1">
    <location>
        <begin position="108"/>
        <end position="129"/>
    </location>
</feature>
<evidence type="ECO:0000313" key="4">
    <source>
        <dbReference type="Proteomes" id="UP001221757"/>
    </source>
</evidence>
<evidence type="ECO:0000256" key="2">
    <source>
        <dbReference type="SAM" id="Phobius"/>
    </source>
</evidence>
<dbReference type="EMBL" id="JARKIE010000566">
    <property type="protein sequence ID" value="KAJ7627879.1"/>
    <property type="molecule type" value="Genomic_DNA"/>
</dbReference>
<feature type="region of interest" description="Disordered" evidence="1">
    <location>
        <begin position="19"/>
        <end position="60"/>
    </location>
</feature>
<comment type="caution">
    <text evidence="3">The sequence shown here is derived from an EMBL/GenBank/DDBJ whole genome shotgun (WGS) entry which is preliminary data.</text>
</comment>
<organism evidence="3 4">
    <name type="scientific">Mycena rosella</name>
    <name type="common">Pink bonnet</name>
    <name type="synonym">Agaricus rosellus</name>
    <dbReference type="NCBI Taxonomy" id="1033263"/>
    <lineage>
        <taxon>Eukaryota</taxon>
        <taxon>Fungi</taxon>
        <taxon>Dikarya</taxon>
        <taxon>Basidiomycota</taxon>
        <taxon>Agaricomycotina</taxon>
        <taxon>Agaricomycetes</taxon>
        <taxon>Agaricomycetidae</taxon>
        <taxon>Agaricales</taxon>
        <taxon>Marasmiineae</taxon>
        <taxon>Mycenaceae</taxon>
        <taxon>Mycena</taxon>
    </lineage>
</organism>
<evidence type="ECO:0000313" key="3">
    <source>
        <dbReference type="EMBL" id="KAJ7627879.1"/>
    </source>
</evidence>
<keyword evidence="4" id="KW-1185">Reference proteome</keyword>
<reference evidence="3" key="1">
    <citation type="submission" date="2023-03" db="EMBL/GenBank/DDBJ databases">
        <title>Massive genome expansion in bonnet fungi (Mycena s.s.) driven by repeated elements and novel gene families across ecological guilds.</title>
        <authorList>
            <consortium name="Lawrence Berkeley National Laboratory"/>
            <person name="Harder C.B."/>
            <person name="Miyauchi S."/>
            <person name="Viragh M."/>
            <person name="Kuo A."/>
            <person name="Thoen E."/>
            <person name="Andreopoulos B."/>
            <person name="Lu D."/>
            <person name="Skrede I."/>
            <person name="Drula E."/>
            <person name="Henrissat B."/>
            <person name="Morin E."/>
            <person name="Kohler A."/>
            <person name="Barry K."/>
            <person name="LaButti K."/>
            <person name="Morin E."/>
            <person name="Salamov A."/>
            <person name="Lipzen A."/>
            <person name="Mereny Z."/>
            <person name="Hegedus B."/>
            <person name="Baldrian P."/>
            <person name="Stursova M."/>
            <person name="Weitz H."/>
            <person name="Taylor A."/>
            <person name="Grigoriev I.V."/>
            <person name="Nagy L.G."/>
            <person name="Martin F."/>
            <person name="Kauserud H."/>
        </authorList>
    </citation>
    <scope>NUCLEOTIDE SEQUENCE</scope>
    <source>
        <strain evidence="3">CBHHK067</strain>
    </source>
</reference>
<sequence length="129" mass="14141">MLVDGCNIHGVGNWKAIPSDPNQPESRACETLTSGSEGPVPARHSAEIRTNARHPRRTFPSAGIRLRAASSRRVPSSSLRFCVFAYVFACVSVLALVGVRRLRCVRPPRRRPTAGRDTARHIDESAPSR</sequence>
<dbReference type="AlphaFoldDB" id="A0AAD7BQX5"/>
<feature type="compositionally biased region" description="Polar residues" evidence="1">
    <location>
        <begin position="20"/>
        <end position="36"/>
    </location>
</feature>
<feature type="transmembrane region" description="Helical" evidence="2">
    <location>
        <begin position="78"/>
        <end position="99"/>
    </location>
</feature>
<name>A0AAD7BQX5_MYCRO</name>
<accession>A0AAD7BQX5</accession>
<dbReference type="Proteomes" id="UP001221757">
    <property type="component" value="Unassembled WGS sequence"/>
</dbReference>
<gene>
    <name evidence="3" type="ORF">B0H17DRAFT_1110375</name>
</gene>
<keyword evidence="2" id="KW-0812">Transmembrane</keyword>